<dbReference type="InterPro" id="IPR004000">
    <property type="entry name" value="Actin"/>
</dbReference>
<organism evidence="8 9">
    <name type="scientific">Microbotryum silenes-dioicae</name>
    <dbReference type="NCBI Taxonomy" id="796604"/>
    <lineage>
        <taxon>Eukaryota</taxon>
        <taxon>Fungi</taxon>
        <taxon>Dikarya</taxon>
        <taxon>Basidiomycota</taxon>
        <taxon>Pucciniomycotina</taxon>
        <taxon>Microbotryomycetes</taxon>
        <taxon>Microbotryales</taxon>
        <taxon>Microbotryaceae</taxon>
        <taxon>Microbotryum</taxon>
    </lineage>
</organism>
<dbReference type="Gene3D" id="2.30.36.70">
    <property type="entry name" value="Actin, Chain A, domain 2"/>
    <property type="match status" value="1"/>
</dbReference>
<proteinExistence type="inferred from homology"/>
<evidence type="ECO:0000313" key="8">
    <source>
        <dbReference type="EMBL" id="SGY73736.1"/>
    </source>
</evidence>
<dbReference type="SUPFAM" id="SSF53067">
    <property type="entry name" value="Actin-like ATPase domain"/>
    <property type="match status" value="2"/>
</dbReference>
<keyword evidence="9" id="KW-1185">Reference proteome</keyword>
<dbReference type="GO" id="GO:0005634">
    <property type="term" value="C:nucleus"/>
    <property type="evidence" value="ECO:0007669"/>
    <property type="project" value="UniProtKB-ARBA"/>
</dbReference>
<name>A0A2X0MAB2_9BASI</name>
<evidence type="ECO:0000256" key="4">
    <source>
        <dbReference type="ARBA" id="ARBA00022490"/>
    </source>
</evidence>
<dbReference type="Proteomes" id="UP000249464">
    <property type="component" value="Unassembled WGS sequence"/>
</dbReference>
<dbReference type="InterPro" id="IPR043129">
    <property type="entry name" value="ATPase_NBD"/>
</dbReference>
<evidence type="ECO:0000313" key="9">
    <source>
        <dbReference type="Proteomes" id="UP000249464"/>
    </source>
</evidence>
<evidence type="ECO:0000256" key="2">
    <source>
        <dbReference type="ARBA" id="ARBA00005665"/>
    </source>
</evidence>
<evidence type="ECO:0000256" key="6">
    <source>
        <dbReference type="ARBA" id="ARBA00063309"/>
    </source>
</evidence>
<comment type="subunit">
    <text evidence="6">Component of the SWR1 chromatin remodeling complex.</text>
</comment>
<dbReference type="Gene3D" id="3.30.420.40">
    <property type="match status" value="2"/>
</dbReference>
<dbReference type="GO" id="GO:0005737">
    <property type="term" value="C:cytoplasm"/>
    <property type="evidence" value="ECO:0007669"/>
    <property type="project" value="UniProtKB-SubCell"/>
</dbReference>
<protein>
    <recommendedName>
        <fullName evidence="3">Actin-like protein ARP6</fullName>
    </recommendedName>
    <alternativeName>
        <fullName evidence="7">Actin-like protein arp6</fullName>
    </alternativeName>
</protein>
<evidence type="ECO:0000256" key="1">
    <source>
        <dbReference type="ARBA" id="ARBA00004496"/>
    </source>
</evidence>
<dbReference type="EMBL" id="FQNC01000047">
    <property type="protein sequence ID" value="SGY73736.1"/>
    <property type="molecule type" value="Genomic_DNA"/>
</dbReference>
<dbReference type="AlphaFoldDB" id="A0A2X0MAB2"/>
<dbReference type="Pfam" id="PF00022">
    <property type="entry name" value="Actin"/>
    <property type="match status" value="1"/>
</dbReference>
<keyword evidence="4" id="KW-0963">Cytoplasm</keyword>
<dbReference type="PANTHER" id="PTHR11937">
    <property type="entry name" value="ACTIN"/>
    <property type="match status" value="1"/>
</dbReference>
<dbReference type="FunFam" id="3.90.640.10:FF:000014">
    <property type="entry name" value="Putative actin-related protein 6"/>
    <property type="match status" value="1"/>
</dbReference>
<gene>
    <name evidence="8" type="primary">BQ5605_C005g03315</name>
    <name evidence="8" type="ORF">BQ5605_C005G03315</name>
</gene>
<reference evidence="8 9" key="1">
    <citation type="submission" date="2016-11" db="EMBL/GenBank/DDBJ databases">
        <authorList>
            <person name="Jaros S."/>
            <person name="Januszkiewicz K."/>
            <person name="Wedrychowicz H."/>
        </authorList>
    </citation>
    <scope>NUCLEOTIDE SEQUENCE [LARGE SCALE GENOMIC DNA]</scope>
</reference>
<evidence type="ECO:0000256" key="3">
    <source>
        <dbReference type="ARBA" id="ARBA00018633"/>
    </source>
</evidence>
<evidence type="ECO:0000256" key="5">
    <source>
        <dbReference type="ARBA" id="ARBA00025222"/>
    </source>
</evidence>
<dbReference type="CDD" id="cd10210">
    <property type="entry name" value="ASKHA_NBD_Arp6"/>
    <property type="match status" value="1"/>
</dbReference>
<evidence type="ECO:0000256" key="7">
    <source>
        <dbReference type="ARBA" id="ARBA00073820"/>
    </source>
</evidence>
<dbReference type="SMART" id="SM00268">
    <property type="entry name" value="ACTIN"/>
    <property type="match status" value="1"/>
</dbReference>
<sequence>MNEPTLIIDNGAHTIKALWANKPTHPNASTAPQVYRNAIIRSKTERKNYIADEFDDCQDFGALTMRLAFERGILNNWDVEKQVWDRIFSNKGRGLAIDPSATRFVITEPMHNLPNVREHYDQILFEELEVSACLRIPGPLLVPFGPTATRHDEATSTDKGTPECLIVVDAGFSFTHVVPIYKGRLIEDAIQRIDAGGKLLTNHLKELVSFRQWYMMDQTMVMERAKEECCYVTNQWEKDWTLANSNQADQIVRTYVLPDFLPGSKNKLGYLRDPNVAPPSPSAFPIVSEMPGSNGQGTPVVEEQLLQLNNERFTVPEVLFNPTTIDLNQQGLSECIASCIASLPLPLQGLYWSNIILVGGSTSFPGFQTRLFNEIRSLAPQEFFVNVRLSKEPVLEIVKSGKEGVESGELGSLVSRKEYLEVGSAGLKKRFGKRFEGGRGVMLEDLGL</sequence>
<comment type="similarity">
    <text evidence="2">Belongs to the actin family. ARP6 subfamily.</text>
</comment>
<comment type="function">
    <text evidence="5">Component of the SWR1 complex which mediates the ATP-dependent exchange of histone H2A for the H2A variant HZT1 leading to transcriptional regulation of selected genes by chromatin remodeling. Involved in chromosome stability.</text>
</comment>
<accession>A0A2X0MAB2</accession>
<dbReference type="Gene3D" id="3.90.640.10">
    <property type="entry name" value="Actin, Chain A, domain 4"/>
    <property type="match status" value="1"/>
</dbReference>
<dbReference type="STRING" id="796604.A0A2X0MAB2"/>
<comment type="subcellular location">
    <subcellularLocation>
        <location evidence="1">Cytoplasm</location>
    </subcellularLocation>
</comment>